<feature type="domain" description="DUF642" evidence="7">
    <location>
        <begin position="35"/>
        <end position="191"/>
    </location>
</feature>
<evidence type="ECO:0000313" key="8">
    <source>
        <dbReference type="EMBL" id="KAJ9565588.1"/>
    </source>
</evidence>
<dbReference type="InterPro" id="IPR052437">
    <property type="entry name" value="Pectin_Meth_Modulator"/>
</dbReference>
<dbReference type="InterPro" id="IPR008979">
    <property type="entry name" value="Galactose-bd-like_sf"/>
</dbReference>
<protein>
    <recommendedName>
        <fullName evidence="7">DUF642 domain-containing protein</fullName>
    </recommendedName>
</protein>
<evidence type="ECO:0000256" key="4">
    <source>
        <dbReference type="ARBA" id="ARBA00022729"/>
    </source>
</evidence>
<evidence type="ECO:0000256" key="3">
    <source>
        <dbReference type="ARBA" id="ARBA00022525"/>
    </source>
</evidence>
<comment type="subcellular location">
    <subcellularLocation>
        <location evidence="1">Secreted</location>
        <location evidence="1">Cell wall</location>
    </subcellularLocation>
</comment>
<evidence type="ECO:0000256" key="6">
    <source>
        <dbReference type="SAM" id="SignalP"/>
    </source>
</evidence>
<keyword evidence="4 6" id="KW-0732">Signal</keyword>
<dbReference type="Pfam" id="PF04862">
    <property type="entry name" value="DUF642"/>
    <property type="match status" value="2"/>
</dbReference>
<keyword evidence="9" id="KW-1185">Reference proteome</keyword>
<keyword evidence="5" id="KW-0325">Glycoprotein</keyword>
<feature type="domain" description="DUF642" evidence="7">
    <location>
        <begin position="203"/>
        <end position="369"/>
    </location>
</feature>
<dbReference type="AlphaFoldDB" id="A0AA38TR69"/>
<organism evidence="8 9">
    <name type="scientific">Centaurea solstitialis</name>
    <name type="common">yellow star-thistle</name>
    <dbReference type="NCBI Taxonomy" id="347529"/>
    <lineage>
        <taxon>Eukaryota</taxon>
        <taxon>Viridiplantae</taxon>
        <taxon>Streptophyta</taxon>
        <taxon>Embryophyta</taxon>
        <taxon>Tracheophyta</taxon>
        <taxon>Spermatophyta</taxon>
        <taxon>Magnoliopsida</taxon>
        <taxon>eudicotyledons</taxon>
        <taxon>Gunneridae</taxon>
        <taxon>Pentapetalae</taxon>
        <taxon>asterids</taxon>
        <taxon>campanulids</taxon>
        <taxon>Asterales</taxon>
        <taxon>Asteraceae</taxon>
        <taxon>Carduoideae</taxon>
        <taxon>Cardueae</taxon>
        <taxon>Centaureinae</taxon>
        <taxon>Centaurea</taxon>
    </lineage>
</organism>
<dbReference type="SUPFAM" id="SSF49785">
    <property type="entry name" value="Galactose-binding domain-like"/>
    <property type="match status" value="1"/>
</dbReference>
<comment type="caution">
    <text evidence="8">The sequence shown here is derived from an EMBL/GenBank/DDBJ whole genome shotgun (WGS) entry which is preliminary data.</text>
</comment>
<sequence length="372" mass="40754">MSFLPSFSLSFFLFNFILVCLTHNAAAALAPVRNGMLPNGHFELGPKPSNIKKTLIIGKYSLPKWEIKGIVEYISGGPQPGGFYFAVPRGTHAARLGNEASISQYVNVSVGSTYSLTFSATRTCAQDEKLIVYAGGHSGELPIQTLYSTDGGDTYAYAFKATTNILKITFHNPGIQEDPTCGPLLDAIAIKKMAPLKYLAGNLVKNGNFEIGPYVFTNFSTGVLLLPKIHDIISPLPGWIVESLKPVKYVDSKHFSVPSGASAIELVGGRETAIAQIIRTIPNKFYRLTFVIGDAKNGCHGSMMVEAFAARETLKLRLDSQGKGDFKTGILKFKAISNRTRLTFYSAFYHTKLHDYGHFCGPVLDDVKVWFY</sequence>
<dbReference type="FunFam" id="2.60.120.260:FF:000031">
    <property type="entry name" value="DUF642 family protein"/>
    <property type="match status" value="1"/>
</dbReference>
<feature type="chain" id="PRO_5041269443" description="DUF642 domain-containing protein" evidence="6">
    <location>
        <begin position="28"/>
        <end position="372"/>
    </location>
</feature>
<evidence type="ECO:0000256" key="1">
    <source>
        <dbReference type="ARBA" id="ARBA00004191"/>
    </source>
</evidence>
<dbReference type="PANTHER" id="PTHR31265">
    <property type="entry name" value="OS02G0527500 PROTEIN-RELATED"/>
    <property type="match status" value="1"/>
</dbReference>
<evidence type="ECO:0000259" key="7">
    <source>
        <dbReference type="Pfam" id="PF04862"/>
    </source>
</evidence>
<dbReference type="EMBL" id="JARYMX010000001">
    <property type="protein sequence ID" value="KAJ9565588.1"/>
    <property type="molecule type" value="Genomic_DNA"/>
</dbReference>
<accession>A0AA38TR69</accession>
<dbReference type="Proteomes" id="UP001172457">
    <property type="component" value="Chromosome 1"/>
</dbReference>
<reference evidence="8" key="1">
    <citation type="submission" date="2023-03" db="EMBL/GenBank/DDBJ databases">
        <title>Chromosome-scale reference genome and RAD-based genetic map of yellow starthistle (Centaurea solstitialis) reveal putative structural variation and QTLs associated with invader traits.</title>
        <authorList>
            <person name="Reatini B."/>
            <person name="Cang F.A."/>
            <person name="Jiang Q."/>
            <person name="Mckibben M.T.W."/>
            <person name="Barker M.S."/>
            <person name="Rieseberg L.H."/>
            <person name="Dlugosch K.M."/>
        </authorList>
    </citation>
    <scope>NUCLEOTIDE SEQUENCE</scope>
    <source>
        <strain evidence="8">CAN-66</strain>
        <tissue evidence="8">Leaf</tissue>
    </source>
</reference>
<dbReference type="Gene3D" id="2.60.120.260">
    <property type="entry name" value="Galactose-binding domain-like"/>
    <property type="match status" value="1"/>
</dbReference>
<gene>
    <name evidence="8" type="ORF">OSB04_001554</name>
</gene>
<evidence type="ECO:0000313" key="9">
    <source>
        <dbReference type="Proteomes" id="UP001172457"/>
    </source>
</evidence>
<keyword evidence="3" id="KW-0964">Secreted</keyword>
<proteinExistence type="predicted"/>
<feature type="signal peptide" evidence="6">
    <location>
        <begin position="1"/>
        <end position="27"/>
    </location>
</feature>
<name>A0AA38TR69_9ASTR</name>
<dbReference type="InterPro" id="IPR006946">
    <property type="entry name" value="DGR2-like_dom"/>
</dbReference>
<dbReference type="PANTHER" id="PTHR31265:SF38">
    <property type="entry name" value="GALACTOSE-BINDING-LIKE DOMAIN SUPERFAMILY"/>
    <property type="match status" value="1"/>
</dbReference>
<evidence type="ECO:0000256" key="5">
    <source>
        <dbReference type="ARBA" id="ARBA00023180"/>
    </source>
</evidence>
<keyword evidence="2" id="KW-0134">Cell wall</keyword>
<evidence type="ECO:0000256" key="2">
    <source>
        <dbReference type="ARBA" id="ARBA00022512"/>
    </source>
</evidence>